<evidence type="ECO:0000256" key="1">
    <source>
        <dbReference type="SAM" id="Phobius"/>
    </source>
</evidence>
<gene>
    <name evidence="2" type="ORF">EG68_08697</name>
</gene>
<dbReference type="AlphaFoldDB" id="A0A8S9YTE5"/>
<reference evidence="2" key="1">
    <citation type="submission" date="2019-07" db="EMBL/GenBank/DDBJ databases">
        <title>Annotation for the trematode Paragonimus miyazaki's.</title>
        <authorList>
            <person name="Choi Y.-J."/>
        </authorList>
    </citation>
    <scope>NUCLEOTIDE SEQUENCE</scope>
    <source>
        <strain evidence="2">Japan</strain>
    </source>
</reference>
<name>A0A8S9YTE5_9TREM</name>
<keyword evidence="1" id="KW-1133">Transmembrane helix</keyword>
<feature type="transmembrane region" description="Helical" evidence="1">
    <location>
        <begin position="74"/>
        <end position="94"/>
    </location>
</feature>
<keyword evidence="3" id="KW-1185">Reference proteome</keyword>
<dbReference type="Proteomes" id="UP000822476">
    <property type="component" value="Unassembled WGS sequence"/>
</dbReference>
<keyword evidence="1" id="KW-0812">Transmembrane</keyword>
<dbReference type="EMBL" id="JTDE01004231">
    <property type="protein sequence ID" value="KAF7255178.1"/>
    <property type="molecule type" value="Genomic_DNA"/>
</dbReference>
<protein>
    <submittedName>
        <fullName evidence="2">Uncharacterized protein</fullName>
    </submittedName>
</protein>
<accession>A0A8S9YTE5</accession>
<organism evidence="2 3">
    <name type="scientific">Paragonimus skrjabini miyazakii</name>
    <dbReference type="NCBI Taxonomy" id="59628"/>
    <lineage>
        <taxon>Eukaryota</taxon>
        <taxon>Metazoa</taxon>
        <taxon>Spiralia</taxon>
        <taxon>Lophotrochozoa</taxon>
        <taxon>Platyhelminthes</taxon>
        <taxon>Trematoda</taxon>
        <taxon>Digenea</taxon>
        <taxon>Plagiorchiida</taxon>
        <taxon>Troglotremata</taxon>
        <taxon>Troglotrematidae</taxon>
        <taxon>Paragonimus</taxon>
    </lineage>
</organism>
<proteinExistence type="predicted"/>
<evidence type="ECO:0000313" key="3">
    <source>
        <dbReference type="Proteomes" id="UP000822476"/>
    </source>
</evidence>
<sequence length="96" mass="9993">MVASITLVFLAMLIFAGVMIFVLVTLCTSCEDKIVGIVGAVCGAVALFLVAGSYCARHKTQIDGGFQLPIDVEWIFGGIMTGVGVILVAITVVANE</sequence>
<keyword evidence="1" id="KW-0472">Membrane</keyword>
<feature type="transmembrane region" description="Helical" evidence="1">
    <location>
        <begin position="34"/>
        <end position="54"/>
    </location>
</feature>
<feature type="transmembrane region" description="Helical" evidence="1">
    <location>
        <begin position="6"/>
        <end position="27"/>
    </location>
</feature>
<dbReference type="OrthoDB" id="6276872at2759"/>
<comment type="caution">
    <text evidence="2">The sequence shown here is derived from an EMBL/GenBank/DDBJ whole genome shotgun (WGS) entry which is preliminary data.</text>
</comment>
<evidence type="ECO:0000313" key="2">
    <source>
        <dbReference type="EMBL" id="KAF7255178.1"/>
    </source>
</evidence>